<comment type="caution">
    <text evidence="1">The sequence shown here is derived from an EMBL/GenBank/DDBJ whole genome shotgun (WGS) entry which is preliminary data.</text>
</comment>
<evidence type="ECO:0000313" key="1">
    <source>
        <dbReference type="EMBL" id="PWA01137.1"/>
    </source>
</evidence>
<dbReference type="Proteomes" id="UP000245591">
    <property type="component" value="Unassembled WGS sequence"/>
</dbReference>
<sequence>MEIHFDQGKSVKINGQIENNNKLQKIKKTPDVGIEPTTLRLKASRSTIELTGQEVLPRVELGLLDSKSNVMTVRP</sequence>
<gene>
    <name evidence="1" type="ORF">BB558_002779</name>
</gene>
<name>A0A2U1J7S9_SMIAN</name>
<proteinExistence type="predicted"/>
<dbReference type="EMBL" id="MBFU01000217">
    <property type="protein sequence ID" value="PWA01137.1"/>
    <property type="molecule type" value="Genomic_DNA"/>
</dbReference>
<evidence type="ECO:0000313" key="2">
    <source>
        <dbReference type="Proteomes" id="UP000245591"/>
    </source>
</evidence>
<keyword evidence="2" id="KW-1185">Reference proteome</keyword>
<protein>
    <submittedName>
        <fullName evidence="1">Uncharacterized protein</fullName>
    </submittedName>
</protein>
<organism evidence="1 2">
    <name type="scientific">Smittium angustum</name>
    <dbReference type="NCBI Taxonomy" id="133377"/>
    <lineage>
        <taxon>Eukaryota</taxon>
        <taxon>Fungi</taxon>
        <taxon>Fungi incertae sedis</taxon>
        <taxon>Zoopagomycota</taxon>
        <taxon>Kickxellomycotina</taxon>
        <taxon>Harpellomycetes</taxon>
        <taxon>Harpellales</taxon>
        <taxon>Legeriomycetaceae</taxon>
        <taxon>Smittium</taxon>
    </lineage>
</organism>
<reference evidence="1 2" key="1">
    <citation type="journal article" date="2018" name="MBio">
        <title>Comparative Genomics Reveals the Core Gene Toolbox for the Fungus-Insect Symbiosis.</title>
        <authorList>
            <person name="Wang Y."/>
            <person name="Stata M."/>
            <person name="Wang W."/>
            <person name="Stajich J.E."/>
            <person name="White M.M."/>
            <person name="Moncalvo J.M."/>
        </authorList>
    </citation>
    <scope>NUCLEOTIDE SEQUENCE [LARGE SCALE GENOMIC DNA]</scope>
    <source>
        <strain evidence="1 2">AUS-126-30</strain>
    </source>
</reference>
<accession>A0A2U1J7S9</accession>
<dbReference type="AlphaFoldDB" id="A0A2U1J7S9"/>